<dbReference type="RefSeq" id="WP_189435261.1">
    <property type="nucleotide sequence ID" value="NZ_BMXE01000001.1"/>
</dbReference>
<dbReference type="CDD" id="cd01836">
    <property type="entry name" value="FeeA_FeeB_like"/>
    <property type="match status" value="1"/>
</dbReference>
<name>A0ABQ3DYX3_9HYPH</name>
<dbReference type="InterPro" id="IPR013830">
    <property type="entry name" value="SGNH_hydro"/>
</dbReference>
<gene>
    <name evidence="2" type="ORF">GCM10007094_06180</name>
</gene>
<accession>A0ABQ3DYX3</accession>
<keyword evidence="3" id="KW-1185">Reference proteome</keyword>
<dbReference type="EMBL" id="BMXE01000001">
    <property type="protein sequence ID" value="GHB20894.1"/>
    <property type="molecule type" value="Genomic_DNA"/>
</dbReference>
<proteinExistence type="predicted"/>
<evidence type="ECO:0000313" key="3">
    <source>
        <dbReference type="Proteomes" id="UP000637980"/>
    </source>
</evidence>
<feature type="domain" description="SGNH hydrolase-type esterase" evidence="1">
    <location>
        <begin position="51"/>
        <end position="224"/>
    </location>
</feature>
<dbReference type="Proteomes" id="UP000637980">
    <property type="component" value="Unassembled WGS sequence"/>
</dbReference>
<sequence length="258" mass="28614">MSFPSWLTWALLPVYIVEGLRARARSIRLAPATGPLSGTIEGHGELINMLVVGDSSVAAIGLEHTTRGLTYTMAKKLAEVSGQPVKWRAAGNNSATATQLRDVVVPNLPYDDYTHVFISIGMNDLKNFHSSRAWKKDFGELIYALRTKYPNARIYWPNLMSLQYVPALSNGLAWVLEPRRHMINRIGAQLCHERGVIASSAIAEASREAFCEDGMHATALGNQLWVNHSVAELLERGLLGLEQKDEVEDKQHEMHSAL</sequence>
<dbReference type="SUPFAM" id="SSF52266">
    <property type="entry name" value="SGNH hydrolase"/>
    <property type="match status" value="1"/>
</dbReference>
<dbReference type="Gene3D" id="3.40.50.1110">
    <property type="entry name" value="SGNH hydrolase"/>
    <property type="match status" value="1"/>
</dbReference>
<reference evidence="3" key="1">
    <citation type="journal article" date="2019" name="Int. J. Syst. Evol. Microbiol.">
        <title>The Global Catalogue of Microorganisms (GCM) 10K type strain sequencing project: providing services to taxonomists for standard genome sequencing and annotation.</title>
        <authorList>
            <consortium name="The Broad Institute Genomics Platform"/>
            <consortium name="The Broad Institute Genome Sequencing Center for Infectious Disease"/>
            <person name="Wu L."/>
            <person name="Ma J."/>
        </authorList>
    </citation>
    <scope>NUCLEOTIDE SEQUENCE [LARGE SCALE GENOMIC DNA]</scope>
    <source>
        <strain evidence="3">KCTC 12861</strain>
    </source>
</reference>
<comment type="caution">
    <text evidence="2">The sequence shown here is derived from an EMBL/GenBank/DDBJ whole genome shotgun (WGS) entry which is preliminary data.</text>
</comment>
<dbReference type="InterPro" id="IPR036514">
    <property type="entry name" value="SGNH_hydro_sf"/>
</dbReference>
<evidence type="ECO:0000259" key="1">
    <source>
        <dbReference type="Pfam" id="PF13472"/>
    </source>
</evidence>
<evidence type="ECO:0000313" key="2">
    <source>
        <dbReference type="EMBL" id="GHB20894.1"/>
    </source>
</evidence>
<organism evidence="2 3">
    <name type="scientific">Pseudovibrio japonicus</name>
    <dbReference type="NCBI Taxonomy" id="366534"/>
    <lineage>
        <taxon>Bacteria</taxon>
        <taxon>Pseudomonadati</taxon>
        <taxon>Pseudomonadota</taxon>
        <taxon>Alphaproteobacteria</taxon>
        <taxon>Hyphomicrobiales</taxon>
        <taxon>Stappiaceae</taxon>
        <taxon>Pseudovibrio</taxon>
    </lineage>
</organism>
<dbReference type="Pfam" id="PF13472">
    <property type="entry name" value="Lipase_GDSL_2"/>
    <property type="match status" value="1"/>
</dbReference>
<protein>
    <submittedName>
        <fullName evidence="2">Lipase</fullName>
    </submittedName>
</protein>